<dbReference type="EMBL" id="QOVW01000017">
    <property type="protein sequence ID" value="RDB36926.1"/>
    <property type="molecule type" value="Genomic_DNA"/>
</dbReference>
<organism evidence="1 2">
    <name type="scientific">Spirobacillus cienkowskii</name>
    <dbReference type="NCBI Taxonomy" id="495820"/>
    <lineage>
        <taxon>Bacteria</taxon>
        <taxon>Pseudomonadati</taxon>
        <taxon>Bdellovibrionota</taxon>
        <taxon>Oligoflexia</taxon>
        <taxon>Silvanigrellales</taxon>
        <taxon>Spirobacillus</taxon>
    </lineage>
</organism>
<name>A0A369L0F9_9BACT</name>
<protein>
    <submittedName>
        <fullName evidence="1">Uncharacterized protein</fullName>
    </submittedName>
</protein>
<comment type="caution">
    <text evidence="1">The sequence shown here is derived from an EMBL/GenBank/DDBJ whole genome shotgun (WGS) entry which is preliminary data.</text>
</comment>
<dbReference type="Proteomes" id="UP000253934">
    <property type="component" value="Unassembled WGS sequence"/>
</dbReference>
<reference evidence="1" key="1">
    <citation type="submission" date="2018-04" db="EMBL/GenBank/DDBJ databases">
        <title>Draft genome sequence of the Candidatus Spirobacillus cienkowskii, a pathogen of freshwater Daphnia species, reconstructed from hemolymph metagenomic reads.</title>
        <authorList>
            <person name="Bresciani L."/>
            <person name="Lemos L.N."/>
            <person name="Wale N."/>
            <person name="Lin J.Y."/>
            <person name="Fernandes G.R."/>
            <person name="Duffy M.A."/>
            <person name="Rodrigues J.M."/>
        </authorList>
    </citation>
    <scope>NUCLEOTIDE SEQUENCE [LARGE SCALE GENOMIC DNA]</scope>
    <source>
        <strain evidence="1">Binning01</strain>
    </source>
</reference>
<gene>
    <name evidence="1" type="ORF">DCC88_02630</name>
</gene>
<keyword evidence="2" id="KW-1185">Reference proteome</keyword>
<dbReference type="RefSeq" id="WP_338635655.1">
    <property type="nucleotide sequence ID" value="NZ_CP146516.1"/>
</dbReference>
<evidence type="ECO:0000313" key="2">
    <source>
        <dbReference type="Proteomes" id="UP000253934"/>
    </source>
</evidence>
<evidence type="ECO:0000313" key="1">
    <source>
        <dbReference type="EMBL" id="RDB36926.1"/>
    </source>
</evidence>
<dbReference type="AlphaFoldDB" id="A0A369L0F9"/>
<sequence>MIVKLLFFCKIKMSQNGAIIFFAISKNGLPSLKININTAKIIEKYKLLSHSEFDLNVSKNFENYYLLEFFADSLNTLPKQIEEADEKIILEWHTFPLAVKRCSNGKDKNFLQLAVQYISHGGIDQSVIAADFDQEFINTLKEKLEK</sequence>
<accession>A0A369L0F9</accession>
<proteinExistence type="predicted"/>